<dbReference type="EMBL" id="QVIA01000013">
    <property type="protein sequence ID" value="RGC31312.1"/>
    <property type="molecule type" value="Genomic_DNA"/>
</dbReference>
<protein>
    <submittedName>
        <fullName evidence="4">DctP family TRAP transporter solute-binding subunit</fullName>
    </submittedName>
</protein>
<evidence type="ECO:0000313" key="5">
    <source>
        <dbReference type="Proteomes" id="UP000261111"/>
    </source>
</evidence>
<keyword evidence="3" id="KW-0732">Signal</keyword>
<organism evidence="4 5">
    <name type="scientific">Hungatella hathewayi</name>
    <dbReference type="NCBI Taxonomy" id="154046"/>
    <lineage>
        <taxon>Bacteria</taxon>
        <taxon>Bacillati</taxon>
        <taxon>Bacillota</taxon>
        <taxon>Clostridia</taxon>
        <taxon>Lachnospirales</taxon>
        <taxon>Lachnospiraceae</taxon>
        <taxon>Hungatella</taxon>
    </lineage>
</organism>
<reference evidence="4 5" key="1">
    <citation type="submission" date="2018-08" db="EMBL/GenBank/DDBJ databases">
        <title>A genome reference for cultivated species of the human gut microbiota.</title>
        <authorList>
            <person name="Zou Y."/>
            <person name="Xue W."/>
            <person name="Luo G."/>
        </authorList>
    </citation>
    <scope>NUCLEOTIDE SEQUENCE [LARGE SCALE GENOMIC DNA]</scope>
    <source>
        <strain evidence="4 5">AF19-21</strain>
    </source>
</reference>
<gene>
    <name evidence="4" type="ORF">DWX41_13145</name>
</gene>
<dbReference type="Proteomes" id="UP000261111">
    <property type="component" value="Unassembled WGS sequence"/>
</dbReference>
<dbReference type="NCBIfam" id="NF037995">
    <property type="entry name" value="TRAP_S1"/>
    <property type="match status" value="1"/>
</dbReference>
<dbReference type="PROSITE" id="PS51257">
    <property type="entry name" value="PROKAR_LIPOPROTEIN"/>
    <property type="match status" value="1"/>
</dbReference>
<dbReference type="InterPro" id="IPR018389">
    <property type="entry name" value="DctP_fam"/>
</dbReference>
<name>A0A3E2WWQ5_9FIRM</name>
<dbReference type="InterPro" id="IPR038404">
    <property type="entry name" value="TRAP_DctP_sf"/>
</dbReference>
<dbReference type="NCBIfam" id="TIGR00787">
    <property type="entry name" value="dctP"/>
    <property type="match status" value="1"/>
</dbReference>
<sequence>MVGGKKVKRKRIINLMFVFVLLFTVVMSAGCGKNKDGIKRLKLSINTNQSQVDMAEAMQERIKELSEGRMEIDVYGDGQLGGDREVAETVQYGNIDMCIVSTTPVAAFYPDLNVFDAPFLFKDSAQAQEILDGEIGQDIAKGMEDIGFKVLGFPENGFRQLSTAAKEVHSPADLKGLKVRVMESEVHIETWKALGASPTPMAFSELFTALQQKTVDGQDNPFVTDRDNRFYEVQDYIIETNHVYTPYLLLMSKDSYDKLTDEEKEIVEEAGAYGVSVQREKTAEYDGDAVKEMQDKGVTLISLTDEEKQQFRDAVSDIYSLVETKVEHPELFQRILDKTAE</sequence>
<dbReference type="PANTHER" id="PTHR33376">
    <property type="match status" value="1"/>
</dbReference>
<dbReference type="PIRSF" id="PIRSF006470">
    <property type="entry name" value="DctB"/>
    <property type="match status" value="1"/>
</dbReference>
<dbReference type="InterPro" id="IPR004682">
    <property type="entry name" value="TRAP_DctP"/>
</dbReference>
<dbReference type="Pfam" id="PF03480">
    <property type="entry name" value="DctP"/>
    <property type="match status" value="1"/>
</dbReference>
<dbReference type="AlphaFoldDB" id="A0A3E2WWQ5"/>
<proteinExistence type="inferred from homology"/>
<keyword evidence="2" id="KW-0813">Transport</keyword>
<evidence type="ECO:0000256" key="2">
    <source>
        <dbReference type="ARBA" id="ARBA00022448"/>
    </source>
</evidence>
<comment type="caution">
    <text evidence="4">The sequence shown here is derived from an EMBL/GenBank/DDBJ whole genome shotgun (WGS) entry which is preliminary data.</text>
</comment>
<dbReference type="Gene3D" id="3.40.190.170">
    <property type="entry name" value="Bacterial extracellular solute-binding protein, family 7"/>
    <property type="match status" value="1"/>
</dbReference>
<comment type="similarity">
    <text evidence="1">Belongs to the bacterial solute-binding protein 7 family.</text>
</comment>
<dbReference type="PANTHER" id="PTHR33376:SF7">
    <property type="entry name" value="C4-DICARBOXYLATE-BINDING PROTEIN DCTB"/>
    <property type="match status" value="1"/>
</dbReference>
<evidence type="ECO:0000313" key="4">
    <source>
        <dbReference type="EMBL" id="RGC31312.1"/>
    </source>
</evidence>
<evidence type="ECO:0000256" key="1">
    <source>
        <dbReference type="ARBA" id="ARBA00009023"/>
    </source>
</evidence>
<evidence type="ECO:0000256" key="3">
    <source>
        <dbReference type="ARBA" id="ARBA00022729"/>
    </source>
</evidence>
<accession>A0A3E2WWQ5</accession>
<dbReference type="GO" id="GO:0055085">
    <property type="term" value="P:transmembrane transport"/>
    <property type="evidence" value="ECO:0007669"/>
    <property type="project" value="InterPro"/>
</dbReference>
<dbReference type="GO" id="GO:0030288">
    <property type="term" value="C:outer membrane-bounded periplasmic space"/>
    <property type="evidence" value="ECO:0007669"/>
    <property type="project" value="InterPro"/>
</dbReference>